<evidence type="ECO:0000256" key="1">
    <source>
        <dbReference type="SAM" id="Phobius"/>
    </source>
</evidence>
<comment type="caution">
    <text evidence="2">The sequence shown here is derived from an EMBL/GenBank/DDBJ whole genome shotgun (WGS) entry which is preliminary data.</text>
</comment>
<accession>A0A164HGD0</accession>
<feature type="transmembrane region" description="Helical" evidence="1">
    <location>
        <begin position="12"/>
        <end position="34"/>
    </location>
</feature>
<dbReference type="AlphaFoldDB" id="A0A164HGD0"/>
<evidence type="ECO:0000313" key="3">
    <source>
        <dbReference type="Proteomes" id="UP000076858"/>
    </source>
</evidence>
<keyword evidence="1" id="KW-0472">Membrane</keyword>
<organism evidence="2 3">
    <name type="scientific">Daphnia magna</name>
    <dbReference type="NCBI Taxonomy" id="35525"/>
    <lineage>
        <taxon>Eukaryota</taxon>
        <taxon>Metazoa</taxon>
        <taxon>Ecdysozoa</taxon>
        <taxon>Arthropoda</taxon>
        <taxon>Crustacea</taxon>
        <taxon>Branchiopoda</taxon>
        <taxon>Diplostraca</taxon>
        <taxon>Cladocera</taxon>
        <taxon>Anomopoda</taxon>
        <taxon>Daphniidae</taxon>
        <taxon>Daphnia</taxon>
    </lineage>
</organism>
<keyword evidence="3" id="KW-1185">Reference proteome</keyword>
<keyword evidence="1" id="KW-1133">Transmembrane helix</keyword>
<dbReference type="EMBL" id="LRGB01011213">
    <property type="protein sequence ID" value="KZS00216.1"/>
    <property type="molecule type" value="Genomic_DNA"/>
</dbReference>
<sequence length="94" mass="11016">MSRAAIRETISTLNHILFLFFSFFSLKCFVLFFFPPRVCACNLLSLVVVRLNNPRRRNMKETVMFYKFFFFSCIRSGFLLQLSTNVAITSVGWP</sequence>
<protein>
    <submittedName>
        <fullName evidence="2">Uncharacterized protein</fullName>
    </submittedName>
</protein>
<evidence type="ECO:0000313" key="2">
    <source>
        <dbReference type="EMBL" id="KZS00216.1"/>
    </source>
</evidence>
<gene>
    <name evidence="2" type="ORF">APZ42_003581</name>
</gene>
<name>A0A164HGD0_9CRUS</name>
<reference evidence="2 3" key="1">
    <citation type="submission" date="2016-03" db="EMBL/GenBank/DDBJ databases">
        <title>EvidentialGene: Evidence-directed Construction of Genes on Genomes.</title>
        <authorList>
            <person name="Gilbert D.G."/>
            <person name="Choi J.-H."/>
            <person name="Mockaitis K."/>
            <person name="Colbourne J."/>
            <person name="Pfrender M."/>
        </authorList>
    </citation>
    <scope>NUCLEOTIDE SEQUENCE [LARGE SCALE GENOMIC DNA]</scope>
    <source>
        <strain evidence="2 3">Xinb3</strain>
        <tissue evidence="2">Complete organism</tissue>
    </source>
</reference>
<dbReference type="Proteomes" id="UP000076858">
    <property type="component" value="Unassembled WGS sequence"/>
</dbReference>
<proteinExistence type="predicted"/>
<keyword evidence="1" id="KW-0812">Transmembrane</keyword>